<dbReference type="PANTHER" id="PTHR21666:SF289">
    <property type="entry name" value="L-ALA--D-GLU ENDOPEPTIDASE"/>
    <property type="match status" value="1"/>
</dbReference>
<keyword evidence="1" id="KW-0732">Signal</keyword>
<keyword evidence="3" id="KW-0812">Transmembrane</keyword>
<dbReference type="SUPFAM" id="SSF51261">
    <property type="entry name" value="Duplicated hybrid motif"/>
    <property type="match status" value="1"/>
</dbReference>
<comment type="caution">
    <text evidence="5">The sequence shown here is derived from an EMBL/GenBank/DDBJ whole genome shotgun (WGS) entry which is preliminary data.</text>
</comment>
<proteinExistence type="predicted"/>
<dbReference type="Pfam" id="PF01551">
    <property type="entry name" value="Peptidase_M23"/>
    <property type="match status" value="1"/>
</dbReference>
<organism evidence="5 6">
    <name type="scientific">Cohnella soli</name>
    <dbReference type="NCBI Taxonomy" id="425005"/>
    <lineage>
        <taxon>Bacteria</taxon>
        <taxon>Bacillati</taxon>
        <taxon>Bacillota</taxon>
        <taxon>Bacilli</taxon>
        <taxon>Bacillales</taxon>
        <taxon>Paenibacillaceae</taxon>
        <taxon>Cohnella</taxon>
    </lineage>
</organism>
<dbReference type="CDD" id="cd12797">
    <property type="entry name" value="M23_peptidase"/>
    <property type="match status" value="1"/>
</dbReference>
<dbReference type="InterPro" id="IPR011055">
    <property type="entry name" value="Dup_hybrid_motif"/>
</dbReference>
<dbReference type="Gene3D" id="1.10.530.10">
    <property type="match status" value="1"/>
</dbReference>
<feature type="region of interest" description="Disordered" evidence="2">
    <location>
        <begin position="331"/>
        <end position="387"/>
    </location>
</feature>
<dbReference type="CDD" id="cd13399">
    <property type="entry name" value="Slt35-like"/>
    <property type="match status" value="1"/>
</dbReference>
<keyword evidence="6" id="KW-1185">Reference proteome</keyword>
<dbReference type="PANTHER" id="PTHR21666">
    <property type="entry name" value="PEPTIDASE-RELATED"/>
    <property type="match status" value="1"/>
</dbReference>
<evidence type="ECO:0000259" key="4">
    <source>
        <dbReference type="Pfam" id="PF01551"/>
    </source>
</evidence>
<sequence length="629" mass="67871">MSKPLAQAVATKAIKKSILGLIGAFLSGKLALAAGAVLVLLAMLISVVSIPQMLLSKLRLPCIFGCGSSYSGNISKIGQNEIPSQYLDFYYGAETQYGVPWNVLAGVHRVETVFSTLDPMVSSVGAIGHMQFMPKTWIGWSYPGGSDLGDADIPDDVLTDPAQIAKYGGYGVDANGDGRADPFDVQDAIYAAAGYLARNGGSPFDPQKALYAYNHDQAYVDQVMSFANRYAEGFSPISSSEGADIPYGDFSQQWIKTIEWKDPRDGSKKVGLDAQLRQQAIERDIRISPGLVMILAEKSDRAKKDEKEKEYADILQPRDMKVIVVKKTTTTTTVTPKKSEKETDETAASPDKPSGKTSAKTAAGNATAGDTKDKDENEGESTTTTTTVEEPMLFISKVTTHRGKFEFRAGYEVDETTVTNADGGTTTTVVTRPTLEGTTFKSSDALLDEALRKAHIRGKQGKMDVLKLTRMVDPNFWDERLIGDKDIFIFQSSGGAMQWPTPGFFSISSPFGNRKDPVSGESKFHAGMDIPVDVGTPVAAADDGEVVAAGKSDEAGNNIRLKHKTMDTRYLHLSKINVKVGEFVKRGQVIGESGNTGKSTGPHLHLEVIVNGNPVDPFPYFKGKSGGQK</sequence>
<dbReference type="RefSeq" id="WP_378131818.1">
    <property type="nucleotide sequence ID" value="NZ_JBHSMI010000016.1"/>
</dbReference>
<keyword evidence="3" id="KW-1133">Transmembrane helix</keyword>
<dbReference type="InterPro" id="IPR023346">
    <property type="entry name" value="Lysozyme-like_dom_sf"/>
</dbReference>
<evidence type="ECO:0000256" key="2">
    <source>
        <dbReference type="SAM" id="MobiDB-lite"/>
    </source>
</evidence>
<keyword evidence="3" id="KW-0472">Membrane</keyword>
<gene>
    <name evidence="5" type="ORF">ACFPOF_09230</name>
</gene>
<feature type="transmembrane region" description="Helical" evidence="3">
    <location>
        <begin position="21"/>
        <end position="48"/>
    </location>
</feature>
<dbReference type="InterPro" id="IPR050570">
    <property type="entry name" value="Cell_wall_metabolism_enzyme"/>
</dbReference>
<name>A0ABW0HNX0_9BACL</name>
<dbReference type="Proteomes" id="UP001596113">
    <property type="component" value="Unassembled WGS sequence"/>
</dbReference>
<feature type="domain" description="M23ase beta-sheet core" evidence="4">
    <location>
        <begin position="524"/>
        <end position="617"/>
    </location>
</feature>
<dbReference type="Gene3D" id="2.70.70.10">
    <property type="entry name" value="Glucose Permease (Domain IIA)"/>
    <property type="match status" value="1"/>
</dbReference>
<evidence type="ECO:0000313" key="5">
    <source>
        <dbReference type="EMBL" id="MFC5402924.1"/>
    </source>
</evidence>
<reference evidence="6" key="1">
    <citation type="journal article" date="2019" name="Int. J. Syst. Evol. Microbiol.">
        <title>The Global Catalogue of Microorganisms (GCM) 10K type strain sequencing project: providing services to taxonomists for standard genome sequencing and annotation.</title>
        <authorList>
            <consortium name="The Broad Institute Genomics Platform"/>
            <consortium name="The Broad Institute Genome Sequencing Center for Infectious Disease"/>
            <person name="Wu L."/>
            <person name="Ma J."/>
        </authorList>
    </citation>
    <scope>NUCLEOTIDE SEQUENCE [LARGE SCALE GENOMIC DNA]</scope>
    <source>
        <strain evidence="6">CGMCC 1.18575</strain>
    </source>
</reference>
<dbReference type="InterPro" id="IPR016047">
    <property type="entry name" value="M23ase_b-sheet_dom"/>
</dbReference>
<dbReference type="SUPFAM" id="SSF53955">
    <property type="entry name" value="Lysozyme-like"/>
    <property type="match status" value="1"/>
</dbReference>
<evidence type="ECO:0000313" key="6">
    <source>
        <dbReference type="Proteomes" id="UP001596113"/>
    </source>
</evidence>
<evidence type="ECO:0000256" key="1">
    <source>
        <dbReference type="ARBA" id="ARBA00022729"/>
    </source>
</evidence>
<accession>A0ABW0HNX0</accession>
<protein>
    <submittedName>
        <fullName evidence="5">Peptidoglycan DD-metalloendopeptidase family protein</fullName>
    </submittedName>
</protein>
<evidence type="ECO:0000256" key="3">
    <source>
        <dbReference type="SAM" id="Phobius"/>
    </source>
</evidence>
<dbReference type="EMBL" id="JBHSMI010000016">
    <property type="protein sequence ID" value="MFC5402924.1"/>
    <property type="molecule type" value="Genomic_DNA"/>
</dbReference>